<organism evidence="3 4">
    <name type="scientific">Lacibacter cauensis</name>
    <dbReference type="NCBI Taxonomy" id="510947"/>
    <lineage>
        <taxon>Bacteria</taxon>
        <taxon>Pseudomonadati</taxon>
        <taxon>Bacteroidota</taxon>
        <taxon>Chitinophagia</taxon>
        <taxon>Chitinophagales</taxon>
        <taxon>Chitinophagaceae</taxon>
        <taxon>Lacibacter</taxon>
    </lineage>
</organism>
<dbReference type="OrthoDB" id="1145062at2"/>
<comment type="caution">
    <text evidence="3">The sequence shown here is derived from an EMBL/GenBank/DDBJ whole genome shotgun (WGS) entry which is preliminary data.</text>
</comment>
<dbReference type="Pfam" id="PF03938">
    <property type="entry name" value="OmpH"/>
    <property type="match status" value="1"/>
</dbReference>
<keyword evidence="4" id="KW-1185">Reference proteome</keyword>
<dbReference type="SUPFAM" id="SSF111384">
    <property type="entry name" value="OmpH-like"/>
    <property type="match status" value="1"/>
</dbReference>
<dbReference type="EMBL" id="VLLE01000002">
    <property type="protein sequence ID" value="TWI85736.1"/>
    <property type="molecule type" value="Genomic_DNA"/>
</dbReference>
<dbReference type="SMART" id="SM00935">
    <property type="entry name" value="OmpH"/>
    <property type="match status" value="1"/>
</dbReference>
<dbReference type="PANTHER" id="PTHR35089">
    <property type="entry name" value="CHAPERONE PROTEIN SKP"/>
    <property type="match status" value="1"/>
</dbReference>
<dbReference type="InterPro" id="IPR024930">
    <property type="entry name" value="Skp_dom_sf"/>
</dbReference>
<dbReference type="AlphaFoldDB" id="A0A562SYE0"/>
<evidence type="ECO:0000313" key="3">
    <source>
        <dbReference type="EMBL" id="TWI85736.1"/>
    </source>
</evidence>
<reference evidence="3 4" key="1">
    <citation type="journal article" date="2015" name="Stand. Genomic Sci.">
        <title>Genomic Encyclopedia of Bacterial and Archaeal Type Strains, Phase III: the genomes of soil and plant-associated and newly described type strains.</title>
        <authorList>
            <person name="Whitman W.B."/>
            <person name="Woyke T."/>
            <person name="Klenk H.P."/>
            <person name="Zhou Y."/>
            <person name="Lilburn T.G."/>
            <person name="Beck B.J."/>
            <person name="De Vos P."/>
            <person name="Vandamme P."/>
            <person name="Eisen J.A."/>
            <person name="Garrity G."/>
            <person name="Hugenholtz P."/>
            <person name="Kyrpides N.C."/>
        </authorList>
    </citation>
    <scope>NUCLEOTIDE SEQUENCE [LARGE SCALE GENOMIC DNA]</scope>
    <source>
        <strain evidence="3 4">CGMCC 1.7271</strain>
    </source>
</reference>
<keyword evidence="2" id="KW-0732">Signal</keyword>
<sequence>MFIISSVKIGYVDSSKLLNEYKAMIQARSEFEKKQAGWRSNMDTLTAEVKSAISKYEQLTISGSASEKQVAKELISTKQKQLYDYQNTIRQNAQQEEQKLTQSVLATVNSFLLSYGKKNGYKLILIAANGNIAYAEPSMDITNKIVEALNKEYATPAK</sequence>
<dbReference type="RefSeq" id="WP_158637302.1">
    <property type="nucleotide sequence ID" value="NZ_VLLE01000002.1"/>
</dbReference>
<dbReference type="Gene3D" id="3.30.910.20">
    <property type="entry name" value="Skp domain"/>
    <property type="match status" value="1"/>
</dbReference>
<protein>
    <submittedName>
        <fullName evidence="3">Periplasmic chaperone for outer membrane proteins Skp</fullName>
    </submittedName>
</protein>
<proteinExistence type="inferred from homology"/>
<name>A0A562SYE0_9BACT</name>
<dbReference type="Proteomes" id="UP000316167">
    <property type="component" value="Unassembled WGS sequence"/>
</dbReference>
<evidence type="ECO:0000256" key="1">
    <source>
        <dbReference type="ARBA" id="ARBA00009091"/>
    </source>
</evidence>
<dbReference type="InterPro" id="IPR005632">
    <property type="entry name" value="Chaperone_Skp"/>
</dbReference>
<dbReference type="GO" id="GO:0050821">
    <property type="term" value="P:protein stabilization"/>
    <property type="evidence" value="ECO:0007669"/>
    <property type="project" value="TreeGrafter"/>
</dbReference>
<dbReference type="GO" id="GO:0051082">
    <property type="term" value="F:unfolded protein binding"/>
    <property type="evidence" value="ECO:0007669"/>
    <property type="project" value="InterPro"/>
</dbReference>
<gene>
    <name evidence="3" type="ORF">IQ13_0901</name>
</gene>
<accession>A0A562SYE0</accession>
<dbReference type="PANTHER" id="PTHR35089:SF1">
    <property type="entry name" value="CHAPERONE PROTEIN SKP"/>
    <property type="match status" value="1"/>
</dbReference>
<dbReference type="GO" id="GO:0005829">
    <property type="term" value="C:cytosol"/>
    <property type="evidence" value="ECO:0007669"/>
    <property type="project" value="TreeGrafter"/>
</dbReference>
<comment type="similarity">
    <text evidence="1">Belongs to the Skp family.</text>
</comment>
<evidence type="ECO:0000256" key="2">
    <source>
        <dbReference type="ARBA" id="ARBA00022729"/>
    </source>
</evidence>
<evidence type="ECO:0000313" key="4">
    <source>
        <dbReference type="Proteomes" id="UP000316167"/>
    </source>
</evidence>